<dbReference type="InterPro" id="IPR045462">
    <property type="entry name" value="aa-tRNA-synth_I_cd-bd"/>
</dbReference>
<accession>A0A3T0E9Z1</accession>
<dbReference type="PANTHER" id="PTHR43311">
    <property type="entry name" value="GLUTAMATE--TRNA LIGASE"/>
    <property type="match status" value="1"/>
</dbReference>
<feature type="short sequence motif" description="'HIGH' region" evidence="8">
    <location>
        <begin position="27"/>
        <end position="37"/>
    </location>
</feature>
<dbReference type="PRINTS" id="PR00987">
    <property type="entry name" value="TRNASYNTHGLU"/>
</dbReference>
<keyword evidence="4 8" id="KW-0547">Nucleotide-binding</keyword>
<dbReference type="EC" id="6.1.1.17" evidence="8"/>
<protein>
    <recommendedName>
        <fullName evidence="8">Glutamate--tRNA ligase</fullName>
        <ecNumber evidence="8">6.1.1.17</ecNumber>
    </recommendedName>
    <alternativeName>
        <fullName evidence="8">Glutamyl-tRNA synthetase</fullName>
        <shortName evidence="8">GluRS</shortName>
    </alternativeName>
</protein>
<keyword evidence="3 8" id="KW-0436">Ligase</keyword>
<gene>
    <name evidence="8" type="primary">gltX</name>
    <name evidence="11" type="ORF">X907_1483</name>
</gene>
<feature type="short sequence motif" description="'KMSKS' region" evidence="8">
    <location>
        <begin position="260"/>
        <end position="264"/>
    </location>
</feature>
<dbReference type="Pfam" id="PF19269">
    <property type="entry name" value="Anticodon_2"/>
    <property type="match status" value="1"/>
</dbReference>
<dbReference type="PANTHER" id="PTHR43311:SF2">
    <property type="entry name" value="GLUTAMATE--TRNA LIGASE, MITOCHONDRIAL-RELATED"/>
    <property type="match status" value="1"/>
</dbReference>
<evidence type="ECO:0000259" key="9">
    <source>
        <dbReference type="Pfam" id="PF00749"/>
    </source>
</evidence>
<evidence type="ECO:0000259" key="10">
    <source>
        <dbReference type="Pfam" id="PF19269"/>
    </source>
</evidence>
<evidence type="ECO:0000256" key="4">
    <source>
        <dbReference type="ARBA" id="ARBA00022741"/>
    </source>
</evidence>
<dbReference type="Gene3D" id="1.10.10.350">
    <property type="match status" value="1"/>
</dbReference>
<dbReference type="GO" id="GO:0005737">
    <property type="term" value="C:cytoplasm"/>
    <property type="evidence" value="ECO:0007669"/>
    <property type="project" value="UniProtKB-SubCell"/>
</dbReference>
<dbReference type="GO" id="GO:0006424">
    <property type="term" value="P:glutamyl-tRNA aminoacylation"/>
    <property type="evidence" value="ECO:0007669"/>
    <property type="project" value="UniProtKB-UniRule"/>
</dbReference>
<dbReference type="AlphaFoldDB" id="A0A3T0E9Z1"/>
<dbReference type="KEGG" id="gak:X907_1483"/>
<evidence type="ECO:0000256" key="3">
    <source>
        <dbReference type="ARBA" id="ARBA00022598"/>
    </source>
</evidence>
<dbReference type="InterPro" id="IPR001412">
    <property type="entry name" value="aa-tRNA-synth_I_CS"/>
</dbReference>
<evidence type="ECO:0000313" key="12">
    <source>
        <dbReference type="Proteomes" id="UP000286954"/>
    </source>
</evidence>
<dbReference type="InterPro" id="IPR000924">
    <property type="entry name" value="Glu/Gln-tRNA-synth"/>
</dbReference>
<evidence type="ECO:0000256" key="2">
    <source>
        <dbReference type="ARBA" id="ARBA00022490"/>
    </source>
</evidence>
<comment type="subunit">
    <text evidence="8">Monomer.</text>
</comment>
<dbReference type="Gene3D" id="3.40.50.620">
    <property type="entry name" value="HUPs"/>
    <property type="match status" value="1"/>
</dbReference>
<dbReference type="Proteomes" id="UP000286954">
    <property type="component" value="Chromosome"/>
</dbReference>
<evidence type="ECO:0000256" key="5">
    <source>
        <dbReference type="ARBA" id="ARBA00022840"/>
    </source>
</evidence>
<keyword evidence="7 8" id="KW-0030">Aminoacyl-tRNA synthetase</keyword>
<dbReference type="InterPro" id="IPR020058">
    <property type="entry name" value="Glu/Gln-tRNA-synth_Ib_cat-dom"/>
</dbReference>
<comment type="subcellular location">
    <subcellularLocation>
        <location evidence="8">Cytoplasm</location>
    </subcellularLocation>
</comment>
<dbReference type="InterPro" id="IPR004527">
    <property type="entry name" value="Glu-tRNA-ligase_bac/mito"/>
</dbReference>
<dbReference type="HAMAP" id="MF_00022">
    <property type="entry name" value="Glu_tRNA_synth_type1"/>
    <property type="match status" value="1"/>
</dbReference>
<keyword evidence="5 8" id="KW-0067">ATP-binding</keyword>
<evidence type="ECO:0000256" key="6">
    <source>
        <dbReference type="ARBA" id="ARBA00022917"/>
    </source>
</evidence>
<dbReference type="GO" id="GO:0005524">
    <property type="term" value="F:ATP binding"/>
    <property type="evidence" value="ECO:0007669"/>
    <property type="project" value="UniProtKB-UniRule"/>
</dbReference>
<dbReference type="SUPFAM" id="SSF52374">
    <property type="entry name" value="Nucleotidylyl transferase"/>
    <property type="match status" value="1"/>
</dbReference>
<evidence type="ECO:0000313" key="11">
    <source>
        <dbReference type="EMBL" id="AZU04016.1"/>
    </source>
</evidence>
<keyword evidence="2 8" id="KW-0963">Cytoplasm</keyword>
<feature type="domain" description="Aminoacyl-tRNA synthetase class I anticodon-binding" evidence="10">
    <location>
        <begin position="404"/>
        <end position="462"/>
    </location>
</feature>
<feature type="domain" description="Glutamyl/glutaminyl-tRNA synthetase class Ib catalytic" evidence="9">
    <location>
        <begin position="21"/>
        <end position="300"/>
    </location>
</feature>
<dbReference type="NCBIfam" id="TIGR00464">
    <property type="entry name" value="gltX_bact"/>
    <property type="match status" value="1"/>
</dbReference>
<evidence type="ECO:0000256" key="7">
    <source>
        <dbReference type="ARBA" id="ARBA00023146"/>
    </source>
</evidence>
<dbReference type="Pfam" id="PF00749">
    <property type="entry name" value="tRNA-synt_1c"/>
    <property type="match status" value="1"/>
</dbReference>
<dbReference type="InterPro" id="IPR020751">
    <property type="entry name" value="aa-tRNA-synth_I_codon-bd_sub2"/>
</dbReference>
<comment type="similarity">
    <text evidence="1 8">Belongs to the class-I aminoacyl-tRNA synthetase family. Glutamate--tRNA ligase type 1 subfamily.</text>
</comment>
<keyword evidence="6 8" id="KW-0648">Protein biosynthesis</keyword>
<sequence length="466" mass="51618">MAKPAAFTCRSNCAGNPSMSVKVRFAPSPTGLIHVGNVRIALMNWLFARREGGTFVLRVDDTDLERSTKLFEDQIVEDLHWLGLNFDERFNQSARFDLYEAARAKLVDTGFLYPCYETEDELDRKRKLQRAQGKPPVYDRAALSLTDAEKAKYEAEGRKPHWRFKLSGGRIEWNDLVRGPSHIDTSSVSDPILIREDGSYLYTLPSVVDDLEAKITHVIRGEDHVTNSAAQIEIFEALGGKGSSPALAHFPLLVGSDGEKLSKRIGGLSVKALREEEGIEPMAILSLLAKLGTSDAIEARSDLASLVSELDFSKVSRTPARFDFAEMERLNAKLLHETGFLAVRDRLEALGITAGETFWNAVRPNLNRLKDAADWWQLVEGPVTPVIEDADYAAKAASLLPDGELTRESWGAWTSAIKAETGRKGRELFMPLRQALTGQNHGPEMDVVLMLIGREKALTRLSGQAA</sequence>
<name>A0A3T0E9Z1_9PROT</name>
<dbReference type="InterPro" id="IPR014729">
    <property type="entry name" value="Rossmann-like_a/b/a_fold"/>
</dbReference>
<evidence type="ECO:0000256" key="1">
    <source>
        <dbReference type="ARBA" id="ARBA00007894"/>
    </source>
</evidence>
<dbReference type="EMBL" id="CP018911">
    <property type="protein sequence ID" value="AZU04016.1"/>
    <property type="molecule type" value="Genomic_DNA"/>
</dbReference>
<comment type="catalytic activity">
    <reaction evidence="8">
        <text>tRNA(Glu) + L-glutamate + ATP = L-glutamyl-tRNA(Glu) + AMP + diphosphate</text>
        <dbReference type="Rhea" id="RHEA:23540"/>
        <dbReference type="Rhea" id="RHEA-COMP:9663"/>
        <dbReference type="Rhea" id="RHEA-COMP:9680"/>
        <dbReference type="ChEBI" id="CHEBI:29985"/>
        <dbReference type="ChEBI" id="CHEBI:30616"/>
        <dbReference type="ChEBI" id="CHEBI:33019"/>
        <dbReference type="ChEBI" id="CHEBI:78442"/>
        <dbReference type="ChEBI" id="CHEBI:78520"/>
        <dbReference type="ChEBI" id="CHEBI:456215"/>
        <dbReference type="EC" id="6.1.1.17"/>
    </reaction>
</comment>
<organism evidence="11 12">
    <name type="scientific">Glycocaulis alkaliphilus</name>
    <dbReference type="NCBI Taxonomy" id="1434191"/>
    <lineage>
        <taxon>Bacteria</taxon>
        <taxon>Pseudomonadati</taxon>
        <taxon>Pseudomonadota</taxon>
        <taxon>Alphaproteobacteria</taxon>
        <taxon>Maricaulales</taxon>
        <taxon>Maricaulaceae</taxon>
        <taxon>Glycocaulis</taxon>
    </lineage>
</organism>
<evidence type="ECO:0000256" key="8">
    <source>
        <dbReference type="HAMAP-Rule" id="MF_00022"/>
    </source>
</evidence>
<dbReference type="GO" id="GO:0004818">
    <property type="term" value="F:glutamate-tRNA ligase activity"/>
    <property type="evidence" value="ECO:0007669"/>
    <property type="project" value="UniProtKB-UniRule"/>
</dbReference>
<dbReference type="PROSITE" id="PS00178">
    <property type="entry name" value="AA_TRNA_LIGASE_I"/>
    <property type="match status" value="1"/>
</dbReference>
<dbReference type="GO" id="GO:0000049">
    <property type="term" value="F:tRNA binding"/>
    <property type="evidence" value="ECO:0007669"/>
    <property type="project" value="InterPro"/>
</dbReference>
<proteinExistence type="inferred from homology"/>
<keyword evidence="12" id="KW-1185">Reference proteome</keyword>
<reference evidence="11 12" key="1">
    <citation type="submission" date="2016-12" db="EMBL/GenBank/DDBJ databases">
        <title>The genome of dimorphic prosthecate Glycocaulis alkaliphilus 6b-8t, isolated from crude oil dictates its adaptability in petroleum environments.</title>
        <authorList>
            <person name="Wu X.-L."/>
            <person name="Geng S."/>
        </authorList>
    </citation>
    <scope>NUCLEOTIDE SEQUENCE [LARGE SCALE GENOMIC DNA]</scope>
    <source>
        <strain evidence="11 12">6B-8</strain>
    </source>
</reference>
<dbReference type="InterPro" id="IPR008925">
    <property type="entry name" value="aa_tRNA-synth_I_cd-bd_sf"/>
</dbReference>
<dbReference type="InterPro" id="IPR049940">
    <property type="entry name" value="GluQ/Sye"/>
</dbReference>
<comment type="caution">
    <text evidence="8">Lacks conserved residue(s) required for the propagation of feature annotation.</text>
</comment>
<dbReference type="SUPFAM" id="SSF48163">
    <property type="entry name" value="An anticodon-binding domain of class I aminoacyl-tRNA synthetases"/>
    <property type="match status" value="1"/>
</dbReference>
<comment type="function">
    <text evidence="8">Catalyzes the attachment of glutamate to tRNA(Glu) in a two-step reaction: glutamate is first activated by ATP to form Glu-AMP and then transferred to the acceptor end of tRNA(Glu).</text>
</comment>
<feature type="binding site" evidence="8">
    <location>
        <position position="263"/>
    </location>
    <ligand>
        <name>ATP</name>
        <dbReference type="ChEBI" id="CHEBI:30616"/>
    </ligand>
</feature>